<dbReference type="GO" id="GO:0019236">
    <property type="term" value="P:response to pheromone"/>
    <property type="evidence" value="ECO:0007669"/>
    <property type="project" value="UniProtKB-KW"/>
</dbReference>
<dbReference type="SUPFAM" id="SSF81321">
    <property type="entry name" value="Family A G protein-coupled receptor-like"/>
    <property type="match status" value="1"/>
</dbReference>
<keyword evidence="7 13" id="KW-1133">Transmembrane helix</keyword>
<keyword evidence="4 13" id="KW-1003">Cell membrane</keyword>
<dbReference type="EMBL" id="JACASE010000014">
    <property type="protein sequence ID" value="KAF6412211.1"/>
    <property type="molecule type" value="Genomic_DNA"/>
</dbReference>
<evidence type="ECO:0000256" key="9">
    <source>
        <dbReference type="ARBA" id="ARBA00023136"/>
    </source>
</evidence>
<comment type="similarity">
    <text evidence="3 13">Belongs to the G-protein coupled receptor 1 family.</text>
</comment>
<evidence type="ECO:0000256" key="8">
    <source>
        <dbReference type="ARBA" id="ARBA00023040"/>
    </source>
</evidence>
<dbReference type="GO" id="GO:0005886">
    <property type="term" value="C:plasma membrane"/>
    <property type="evidence" value="ECO:0007669"/>
    <property type="project" value="UniProtKB-SubCell"/>
</dbReference>
<gene>
    <name evidence="14" type="ORF">HJG63_020485</name>
</gene>
<evidence type="ECO:0000256" key="3">
    <source>
        <dbReference type="ARBA" id="ARBA00010663"/>
    </source>
</evidence>
<keyword evidence="6 13" id="KW-0812">Transmembrane</keyword>
<dbReference type="InterPro" id="IPR004072">
    <property type="entry name" value="Vmron_rcpt_1"/>
</dbReference>
<feature type="transmembrane region" description="Helical" evidence="13">
    <location>
        <begin position="45"/>
        <end position="63"/>
    </location>
</feature>
<evidence type="ECO:0000256" key="11">
    <source>
        <dbReference type="ARBA" id="ARBA00023180"/>
    </source>
</evidence>
<evidence type="ECO:0000313" key="14">
    <source>
        <dbReference type="EMBL" id="KAF6412211.1"/>
    </source>
</evidence>
<dbReference type="GO" id="GO:0016503">
    <property type="term" value="F:pheromone receptor activity"/>
    <property type="evidence" value="ECO:0007669"/>
    <property type="project" value="InterPro"/>
</dbReference>
<keyword evidence="8 13" id="KW-0297">G-protein coupled receptor</keyword>
<proteinExistence type="inferred from homology"/>
<evidence type="ECO:0000256" key="6">
    <source>
        <dbReference type="ARBA" id="ARBA00022692"/>
    </source>
</evidence>
<reference evidence="14 15" key="1">
    <citation type="journal article" date="2020" name="Nature">
        <title>Six reference-quality genomes reveal evolution of bat adaptations.</title>
        <authorList>
            <person name="Jebb D."/>
            <person name="Huang Z."/>
            <person name="Pippel M."/>
            <person name="Hughes G.M."/>
            <person name="Lavrichenko K."/>
            <person name="Devanna P."/>
            <person name="Winkler S."/>
            <person name="Jermiin L.S."/>
            <person name="Skirmuntt E.C."/>
            <person name="Katzourakis A."/>
            <person name="Burkitt-Gray L."/>
            <person name="Ray D.A."/>
            <person name="Sullivan K.A.M."/>
            <person name="Roscito J.G."/>
            <person name="Kirilenko B.M."/>
            <person name="Davalos L.M."/>
            <person name="Corthals A.P."/>
            <person name="Power M.L."/>
            <person name="Jones G."/>
            <person name="Ransome R.D."/>
            <person name="Dechmann D.K.N."/>
            <person name="Locatelli A.G."/>
            <person name="Puechmaille S.J."/>
            <person name="Fedrigo O."/>
            <person name="Jarvis E.D."/>
            <person name="Hiller M."/>
            <person name="Vernes S.C."/>
            <person name="Myers E.W."/>
            <person name="Teeling E.C."/>
        </authorList>
    </citation>
    <scope>NUCLEOTIDE SEQUENCE [LARGE SCALE GENOMIC DNA]</scope>
    <source>
        <strain evidence="14">MRouAeg1</strain>
        <tissue evidence="14">Muscle</tissue>
    </source>
</reference>
<dbReference type="Proteomes" id="UP000593571">
    <property type="component" value="Unassembled WGS sequence"/>
</dbReference>
<organism evidence="14 15">
    <name type="scientific">Rousettus aegyptiacus</name>
    <name type="common">Egyptian fruit bat</name>
    <name type="synonym">Pteropus aegyptiacus</name>
    <dbReference type="NCBI Taxonomy" id="9407"/>
    <lineage>
        <taxon>Eukaryota</taxon>
        <taxon>Metazoa</taxon>
        <taxon>Chordata</taxon>
        <taxon>Craniata</taxon>
        <taxon>Vertebrata</taxon>
        <taxon>Euteleostomi</taxon>
        <taxon>Mammalia</taxon>
        <taxon>Eutheria</taxon>
        <taxon>Laurasiatheria</taxon>
        <taxon>Chiroptera</taxon>
        <taxon>Yinpterochiroptera</taxon>
        <taxon>Pteropodoidea</taxon>
        <taxon>Pteropodidae</taxon>
        <taxon>Rousettinae</taxon>
        <taxon>Rousettus</taxon>
    </lineage>
</organism>
<evidence type="ECO:0000256" key="10">
    <source>
        <dbReference type="ARBA" id="ARBA00023170"/>
    </source>
</evidence>
<comment type="subcellular location">
    <subcellularLocation>
        <location evidence="2 13">Cell membrane</location>
        <topology evidence="2 13">Multi-pass membrane protein</topology>
    </subcellularLocation>
</comment>
<keyword evidence="5 13" id="KW-0589">Pheromone response</keyword>
<dbReference type="PANTHER" id="PTHR24062">
    <property type="entry name" value="VOMERONASAL TYPE-1 RECEPTOR"/>
    <property type="match status" value="1"/>
</dbReference>
<evidence type="ECO:0000256" key="12">
    <source>
        <dbReference type="ARBA" id="ARBA00023224"/>
    </source>
</evidence>
<keyword evidence="10 13" id="KW-0675">Receptor</keyword>
<evidence type="ECO:0000256" key="7">
    <source>
        <dbReference type="ARBA" id="ARBA00022989"/>
    </source>
</evidence>
<feature type="transmembrane region" description="Helical" evidence="13">
    <location>
        <begin position="228"/>
        <end position="257"/>
    </location>
</feature>
<comment type="function">
    <text evidence="1">Putative pheromone receptor.</text>
</comment>
<evidence type="ECO:0000256" key="4">
    <source>
        <dbReference type="ARBA" id="ARBA00022475"/>
    </source>
</evidence>
<keyword evidence="9 13" id="KW-0472">Membrane</keyword>
<dbReference type="OrthoDB" id="9606139at2759"/>
<evidence type="ECO:0000256" key="5">
    <source>
        <dbReference type="ARBA" id="ARBA00022507"/>
    </source>
</evidence>
<keyword evidence="11" id="KW-0325">Glycoprotein</keyword>
<evidence type="ECO:0000256" key="2">
    <source>
        <dbReference type="ARBA" id="ARBA00004651"/>
    </source>
</evidence>
<keyword evidence="12 13" id="KW-0807">Transducer</keyword>
<name>A0A7J8CMX0_ROUAE</name>
<protein>
    <recommendedName>
        <fullName evidence="13">Vomeronasal type-1 receptor</fullName>
    </recommendedName>
</protein>
<feature type="transmembrane region" description="Helical" evidence="13">
    <location>
        <begin position="83"/>
        <end position="106"/>
    </location>
</feature>
<feature type="transmembrane region" description="Helical" evidence="13">
    <location>
        <begin position="127"/>
        <end position="146"/>
    </location>
</feature>
<comment type="caution">
    <text evidence="14">The sequence shown here is derived from an EMBL/GenBank/DDBJ whole genome shotgun (WGS) entry which is preliminary data.</text>
</comment>
<evidence type="ECO:0000256" key="13">
    <source>
        <dbReference type="RuleBase" id="RU364061"/>
    </source>
</evidence>
<dbReference type="FunFam" id="1.20.1070.10:FF:000033">
    <property type="entry name" value="Vomeronasal type-1 receptor"/>
    <property type="match status" value="1"/>
</dbReference>
<feature type="transmembrane region" description="Helical" evidence="13">
    <location>
        <begin position="12"/>
        <end position="33"/>
    </location>
</feature>
<dbReference type="Gene3D" id="1.20.1070.10">
    <property type="entry name" value="Rhodopsin 7-helix transmembrane proteins"/>
    <property type="match status" value="1"/>
</dbReference>
<dbReference type="Pfam" id="PF03402">
    <property type="entry name" value="V1R"/>
    <property type="match status" value="1"/>
</dbReference>
<dbReference type="AlphaFoldDB" id="A0A7J8CMX0"/>
<evidence type="ECO:0000256" key="1">
    <source>
        <dbReference type="ARBA" id="ARBA00003878"/>
    </source>
</evidence>
<keyword evidence="15" id="KW-1185">Reference proteome</keyword>
<accession>A0A7J8CMX0</accession>
<feature type="transmembrane region" description="Helical" evidence="13">
    <location>
        <begin position="190"/>
        <end position="207"/>
    </location>
</feature>
<sequence>MLSASLDMGTMYFTQTGIGLMENLSLFGLYNFALLSRHNLRPTDLILIHLVSANCVVLFSKGIPQTMAAFGWRYFLDDTGCKLVFYFHQVTTGVSFSTICLINGFLVIKLNPSIWSWMELKIRPVKFIAFCCFLCWILHLMINLFVPTTVNGPLNGKNVSVKSNYGYCSWHMKEGFVDSLITVIYFPPDFMSLGFMVWASSPLVLVLRRHKQRVQHICRNRPSHEARATCTILILMSSFGTFYSASSILTIWMTLAVNRGQWRVSISVFVTLSFPTFFPFVLIISDTCVFQLCFACRARKSIS</sequence>
<evidence type="ECO:0000313" key="15">
    <source>
        <dbReference type="Proteomes" id="UP000593571"/>
    </source>
</evidence>